<proteinExistence type="inferred from homology"/>
<feature type="transmembrane region" description="Helical" evidence="6">
    <location>
        <begin position="75"/>
        <end position="95"/>
    </location>
</feature>
<accession>A0ABD3I8D8</accession>
<dbReference type="AlphaFoldDB" id="A0ABD3I8D8"/>
<dbReference type="GO" id="GO:0012505">
    <property type="term" value="C:endomembrane system"/>
    <property type="evidence" value="ECO:0007669"/>
    <property type="project" value="UniProtKB-SubCell"/>
</dbReference>
<keyword evidence="3 6" id="KW-0489">Methyltransferase</keyword>
<evidence type="ECO:0000313" key="9">
    <source>
        <dbReference type="Proteomes" id="UP001633002"/>
    </source>
</evidence>
<evidence type="ECO:0000256" key="2">
    <source>
        <dbReference type="ARBA" id="ARBA00008361"/>
    </source>
</evidence>
<organism evidence="8 9">
    <name type="scientific">Riccia sorocarpa</name>
    <dbReference type="NCBI Taxonomy" id="122646"/>
    <lineage>
        <taxon>Eukaryota</taxon>
        <taxon>Viridiplantae</taxon>
        <taxon>Streptophyta</taxon>
        <taxon>Embryophyta</taxon>
        <taxon>Marchantiophyta</taxon>
        <taxon>Marchantiopsida</taxon>
        <taxon>Marchantiidae</taxon>
        <taxon>Marchantiales</taxon>
        <taxon>Ricciaceae</taxon>
        <taxon>Riccia</taxon>
    </lineage>
</organism>
<keyword evidence="6" id="KW-0812">Transmembrane</keyword>
<keyword evidence="6" id="KW-1133">Transmembrane helix</keyword>
<dbReference type="EC" id="2.1.1.-" evidence="6"/>
<evidence type="ECO:0000256" key="7">
    <source>
        <dbReference type="SAM" id="MobiDB-lite"/>
    </source>
</evidence>
<evidence type="ECO:0000256" key="3">
    <source>
        <dbReference type="ARBA" id="ARBA00022603"/>
    </source>
</evidence>
<dbReference type="Gene3D" id="3.40.50.150">
    <property type="entry name" value="Vaccinia Virus protein VP39"/>
    <property type="match status" value="1"/>
</dbReference>
<keyword evidence="9" id="KW-1185">Reference proteome</keyword>
<evidence type="ECO:0000256" key="5">
    <source>
        <dbReference type="ARBA" id="ARBA00037847"/>
    </source>
</evidence>
<dbReference type="GO" id="GO:0032259">
    <property type="term" value="P:methylation"/>
    <property type="evidence" value="ECO:0007669"/>
    <property type="project" value="UniProtKB-KW"/>
</dbReference>
<dbReference type="PANTHER" id="PTHR10108:SF899">
    <property type="entry name" value="PECTIN METHYLTRANSFERASE QUA2-RELATED"/>
    <property type="match status" value="1"/>
</dbReference>
<dbReference type="SUPFAM" id="SSF53335">
    <property type="entry name" value="S-adenosyl-L-methionine-dependent methyltransferases"/>
    <property type="match status" value="1"/>
</dbReference>
<dbReference type="GO" id="GO:0008168">
    <property type="term" value="F:methyltransferase activity"/>
    <property type="evidence" value="ECO:0007669"/>
    <property type="project" value="UniProtKB-UniRule"/>
</dbReference>
<dbReference type="PANTHER" id="PTHR10108">
    <property type="entry name" value="SAM-DEPENDENT METHYLTRANSFERASE"/>
    <property type="match status" value="1"/>
</dbReference>
<dbReference type="GO" id="GO:0016020">
    <property type="term" value="C:membrane"/>
    <property type="evidence" value="ECO:0007669"/>
    <property type="project" value="UniProtKB-SubCell"/>
</dbReference>
<evidence type="ECO:0000313" key="8">
    <source>
        <dbReference type="EMBL" id="KAL3699958.1"/>
    </source>
</evidence>
<dbReference type="InterPro" id="IPR004159">
    <property type="entry name" value="Put_SAM_MeTrfase"/>
</dbReference>
<gene>
    <name evidence="8" type="ORF">R1sor_017980</name>
</gene>
<evidence type="ECO:0000256" key="6">
    <source>
        <dbReference type="RuleBase" id="RU366043"/>
    </source>
</evidence>
<dbReference type="EMBL" id="JBJQOH010000001">
    <property type="protein sequence ID" value="KAL3699958.1"/>
    <property type="molecule type" value="Genomic_DNA"/>
</dbReference>
<dbReference type="InterPro" id="IPR029063">
    <property type="entry name" value="SAM-dependent_MTases_sf"/>
</dbReference>
<protein>
    <recommendedName>
        <fullName evidence="6">Methyltransferase</fullName>
        <ecNumber evidence="6">2.1.1.-</ecNumber>
    </recommendedName>
</protein>
<comment type="subcellular location">
    <subcellularLocation>
        <location evidence="5">Endomembrane system</location>
        <topology evidence="5">Single-pass membrane protein</topology>
    </subcellularLocation>
    <subcellularLocation>
        <location evidence="1 6">Membrane</location>
        <topology evidence="1 6">Single-pass type II membrane protein</topology>
    </subcellularLocation>
</comment>
<comment type="caution">
    <text evidence="8">The sequence shown here is derived from an EMBL/GenBank/DDBJ whole genome shotgun (WGS) entry which is preliminary data.</text>
</comment>
<dbReference type="Pfam" id="PF03141">
    <property type="entry name" value="Methyltransf_29"/>
    <property type="match status" value="2"/>
</dbReference>
<evidence type="ECO:0000256" key="4">
    <source>
        <dbReference type="ARBA" id="ARBA00022968"/>
    </source>
</evidence>
<keyword evidence="6" id="KW-0808">Transferase</keyword>
<reference evidence="8 9" key="1">
    <citation type="submission" date="2024-09" db="EMBL/GenBank/DDBJ databases">
        <title>Chromosome-scale assembly of Riccia sorocarpa.</title>
        <authorList>
            <person name="Paukszto L."/>
        </authorList>
    </citation>
    <scope>NUCLEOTIDE SEQUENCE [LARGE SCALE GENOMIC DNA]</scope>
    <source>
        <strain evidence="8">LP-2024</strain>
        <tissue evidence="8">Aerial parts of the thallus</tissue>
    </source>
</reference>
<dbReference type="Proteomes" id="UP001633002">
    <property type="component" value="Unassembled WGS sequence"/>
</dbReference>
<dbReference type="CDD" id="cd02440">
    <property type="entry name" value="AdoMet_MTases"/>
    <property type="match status" value="1"/>
</dbReference>
<feature type="region of interest" description="Disordered" evidence="7">
    <location>
        <begin position="32"/>
        <end position="54"/>
    </location>
</feature>
<evidence type="ECO:0000256" key="1">
    <source>
        <dbReference type="ARBA" id="ARBA00004606"/>
    </source>
</evidence>
<name>A0ABD3I8D8_9MARC</name>
<sequence>MFGCDASGSRGGNVLSDLASMGYDNLSSISPAKWRPANPQSPSCSPYRKSGIPIRDGPLDKPDLEWKTLLKRHRFLLFMLAILAFLCTIYLYFAVTFSSVDTCKGLEGTSRSQCYNLQKGTGQSHSHQRRRALNVVEEDPLNDCSQHLQDYSPCRDASAFEGPCRRRHERPPLCLIPTPVGYQRPRAWHKSTEATSKLPEFAGLSFAPLRKIPAILSVGCPSFESTSSAYVQKEDASTLTVLGLAASGACIRSTLYNGSPALLVTLLDASRLPAHSFDLIRSDECGGDWRLGAGEYISELSRLVRPDGYYMGRFIGNGVEEWTDGLKKLNWTLVDRSRDYFVWRKKDESGGVNGLVGVLSSRTSYPSESSFKGIKVTQYNQELLGAGATHIPRTLSKPILVDADIGVWRRRVAHYGELLGKRVFGQVRNVLDMTVGRGSFAAALMDYHPVWVLSVVPKSGENYLEDLYSRGLLGLQHDWSEALPTPPRSYDLVHSSWTFSHSGRALEIVDMVLEVDRVLRPGGVAIFRDTADAAGKLKLLSGYVRWRVLHEYQGETEHTDYVLIVQKEMSTQ</sequence>
<keyword evidence="6" id="KW-0472">Membrane</keyword>
<keyword evidence="6" id="KW-0325">Glycoprotein</keyword>
<keyword evidence="4 6" id="KW-0735">Signal-anchor</keyword>
<comment type="similarity">
    <text evidence="2 6">Belongs to the methyltransferase superfamily.</text>
</comment>